<evidence type="ECO:0000259" key="2">
    <source>
        <dbReference type="SMART" id="SM00460"/>
    </source>
</evidence>
<dbReference type="InterPro" id="IPR038765">
    <property type="entry name" value="Papain-like_cys_pep_sf"/>
</dbReference>
<proteinExistence type="predicted"/>
<dbReference type="SUPFAM" id="SSF54001">
    <property type="entry name" value="Cysteine proteinases"/>
    <property type="match status" value="1"/>
</dbReference>
<dbReference type="EC" id="2.3.2.13" evidence="3"/>
<keyword evidence="4" id="KW-1185">Reference proteome</keyword>
<dbReference type="PANTHER" id="PTHR42736">
    <property type="entry name" value="PROTEIN-GLUTAMINE GAMMA-GLUTAMYLTRANSFERASE"/>
    <property type="match status" value="1"/>
</dbReference>
<feature type="transmembrane region" description="Helical" evidence="1">
    <location>
        <begin position="66"/>
        <end position="85"/>
    </location>
</feature>
<evidence type="ECO:0000313" key="3">
    <source>
        <dbReference type="EMBL" id="TWU48242.1"/>
    </source>
</evidence>
<evidence type="ECO:0000313" key="4">
    <source>
        <dbReference type="Proteomes" id="UP000317977"/>
    </source>
</evidence>
<keyword evidence="1" id="KW-0472">Membrane</keyword>
<gene>
    <name evidence="3" type="primary">tgpA_3</name>
    <name evidence="3" type="ORF">Poly59_50880</name>
</gene>
<dbReference type="GO" id="GO:0003810">
    <property type="term" value="F:protein-glutamine gamma-glutamyltransferase activity"/>
    <property type="evidence" value="ECO:0007669"/>
    <property type="project" value="UniProtKB-EC"/>
</dbReference>
<dbReference type="PANTHER" id="PTHR42736:SF1">
    <property type="entry name" value="PROTEIN-GLUTAMINE GAMMA-GLUTAMYLTRANSFERASE"/>
    <property type="match status" value="1"/>
</dbReference>
<feature type="transmembrane region" description="Helical" evidence="1">
    <location>
        <begin position="126"/>
        <end position="145"/>
    </location>
</feature>
<dbReference type="EMBL" id="SJPX01000005">
    <property type="protein sequence ID" value="TWU48242.1"/>
    <property type="molecule type" value="Genomic_DNA"/>
</dbReference>
<dbReference type="Proteomes" id="UP000317977">
    <property type="component" value="Unassembled WGS sequence"/>
</dbReference>
<feature type="transmembrane region" description="Helical" evidence="1">
    <location>
        <begin position="151"/>
        <end position="171"/>
    </location>
</feature>
<reference evidence="3 4" key="1">
    <citation type="submission" date="2019-02" db="EMBL/GenBank/DDBJ databases">
        <title>Deep-cultivation of Planctomycetes and their phenomic and genomic characterization uncovers novel biology.</title>
        <authorList>
            <person name="Wiegand S."/>
            <person name="Jogler M."/>
            <person name="Boedeker C."/>
            <person name="Pinto D."/>
            <person name="Vollmers J."/>
            <person name="Rivas-Marin E."/>
            <person name="Kohn T."/>
            <person name="Peeters S.H."/>
            <person name="Heuer A."/>
            <person name="Rast P."/>
            <person name="Oberbeckmann S."/>
            <person name="Bunk B."/>
            <person name="Jeske O."/>
            <person name="Meyerdierks A."/>
            <person name="Storesund J.E."/>
            <person name="Kallscheuer N."/>
            <person name="Luecker S."/>
            <person name="Lage O.M."/>
            <person name="Pohl T."/>
            <person name="Merkel B.J."/>
            <person name="Hornburger P."/>
            <person name="Mueller R.-W."/>
            <person name="Bruemmer F."/>
            <person name="Labrenz M."/>
            <person name="Spormann A.M."/>
            <person name="Op Den Camp H."/>
            <person name="Overmann J."/>
            <person name="Amann R."/>
            <person name="Jetten M.S.M."/>
            <person name="Mascher T."/>
            <person name="Medema M.H."/>
            <person name="Devos D.P."/>
            <person name="Kaster A.-K."/>
            <person name="Ovreas L."/>
            <person name="Rohde M."/>
            <person name="Galperin M.Y."/>
            <person name="Jogler C."/>
        </authorList>
    </citation>
    <scope>NUCLEOTIDE SEQUENCE [LARGE SCALE GENOMIC DNA]</scope>
    <source>
        <strain evidence="3 4">Poly59</strain>
    </source>
</reference>
<keyword evidence="1" id="KW-0812">Transmembrane</keyword>
<name>A0A5C6EGW8_9BACT</name>
<feature type="transmembrane region" description="Helical" evidence="1">
    <location>
        <begin position="27"/>
        <end position="45"/>
    </location>
</feature>
<protein>
    <submittedName>
        <fullName evidence="3">Protein-glutamine gamma-glutamyltransferase</fullName>
        <ecNumber evidence="3">2.3.2.13</ecNumber>
    </submittedName>
</protein>
<evidence type="ECO:0000256" key="1">
    <source>
        <dbReference type="SAM" id="Phobius"/>
    </source>
</evidence>
<dbReference type="InterPro" id="IPR052901">
    <property type="entry name" value="Bact_TGase-like"/>
</dbReference>
<dbReference type="InterPro" id="IPR002931">
    <property type="entry name" value="Transglutaminase-like"/>
</dbReference>
<keyword evidence="1" id="KW-1133">Transmembrane helix</keyword>
<dbReference type="Pfam" id="PF01841">
    <property type="entry name" value="Transglut_core"/>
    <property type="match status" value="1"/>
</dbReference>
<dbReference type="Gene3D" id="3.10.620.30">
    <property type="match status" value="1"/>
</dbReference>
<keyword evidence="3" id="KW-0012">Acyltransferase</keyword>
<organism evidence="3 4">
    <name type="scientific">Rubripirellula reticaptiva</name>
    <dbReference type="NCBI Taxonomy" id="2528013"/>
    <lineage>
        <taxon>Bacteria</taxon>
        <taxon>Pseudomonadati</taxon>
        <taxon>Planctomycetota</taxon>
        <taxon>Planctomycetia</taxon>
        <taxon>Pirellulales</taxon>
        <taxon>Pirellulaceae</taxon>
        <taxon>Rubripirellula</taxon>
    </lineage>
</organism>
<comment type="caution">
    <text evidence="3">The sequence shown here is derived from an EMBL/GenBank/DDBJ whole genome shotgun (WGS) entry which is preliminary data.</text>
</comment>
<sequence length="730" mass="81665">MLERTKTLLGVILFGEMLFLGSTFNDFLQVGILAALPLAWVLLHHRSTSRPASENNRWFGSSSRSIRWMVLFLTIALIVAFTTVWRVGGRINGSANLVYLAVDVLAHSCFFLSLAVWTFRPDRGHVSLLALGMIVVLLCVAAGGVSRSLTAQTTVGLIVCIGFCTASQIIFSAKRNRAMGLPDRPGDPTEQSRRTSPVFAVLTISTLLLATSVVARATTDALPSVQNALQQQLKVSIDTTVSPKYVGGLMYVNGSRLGSIRKHLSSDPTSIALIVDSERAPGYLRGTAFDYYQSGQWRSANNLRLNDAAEADMIDFTVRPSESPASRSIVSISRDLKHFDLQNPKRRQSSTKNPRDAQEVLVEMDVHNDPMKGAVVFMPLATRWIESKSNELIVSQHGIVRMGVDVTVPYRVGISNELPPEQLDGQRRFLLERIPQSLKEMLASTTTEICRGKESAREKAAAISDFFQQQFVYGLNQTVPPRRVDPVAHFLDTRHVAHCEYFASASVLMLRSVGVPSRYLTGYVVDEQHSDDNTKWIARNRDAHAWAEAYDDATGQWFPVESTPGRTYRTISPLQDAASAMARSGGSDETSSSNDEAWYTYWLGLVMPARVTETLMTLFRLAQIPLVCGLIYFWWTKFYKPSQVGIHAIDQQCRKRLSRVDRRMKKWSLVRGPSETLYQFAQRVDDHVASIQPSLSPPQRQWISTATAWYRQYANARYQGKLPDEFVQNL</sequence>
<keyword evidence="3" id="KW-0808">Transferase</keyword>
<dbReference type="SMART" id="SM00460">
    <property type="entry name" value="TGc"/>
    <property type="match status" value="1"/>
</dbReference>
<accession>A0A5C6EGW8</accession>
<feature type="transmembrane region" description="Helical" evidence="1">
    <location>
        <begin position="198"/>
        <end position="217"/>
    </location>
</feature>
<dbReference type="AlphaFoldDB" id="A0A5C6EGW8"/>
<dbReference type="RefSeq" id="WP_186776482.1">
    <property type="nucleotide sequence ID" value="NZ_SJPX01000005.1"/>
</dbReference>
<feature type="domain" description="Transglutaminase-like" evidence="2">
    <location>
        <begin position="491"/>
        <end position="564"/>
    </location>
</feature>
<feature type="transmembrane region" description="Helical" evidence="1">
    <location>
        <begin position="97"/>
        <end position="119"/>
    </location>
</feature>